<dbReference type="InterPro" id="IPR006683">
    <property type="entry name" value="Thioestr_dom"/>
</dbReference>
<evidence type="ECO:0000259" key="1">
    <source>
        <dbReference type="Pfam" id="PF03061"/>
    </source>
</evidence>
<dbReference type="EMBL" id="JADWOX010000003">
    <property type="protein sequence ID" value="MBI1683320.1"/>
    <property type="molecule type" value="Genomic_DNA"/>
</dbReference>
<evidence type="ECO:0000313" key="3">
    <source>
        <dbReference type="Proteomes" id="UP000639859"/>
    </source>
</evidence>
<organism evidence="2 3">
    <name type="scientific">Caulobacter hibisci</name>
    <dbReference type="NCBI Taxonomy" id="2035993"/>
    <lineage>
        <taxon>Bacteria</taxon>
        <taxon>Pseudomonadati</taxon>
        <taxon>Pseudomonadota</taxon>
        <taxon>Alphaproteobacteria</taxon>
        <taxon>Caulobacterales</taxon>
        <taxon>Caulobacteraceae</taxon>
        <taxon>Caulobacter</taxon>
    </lineage>
</organism>
<accession>A0ABS0SUJ6</accession>
<evidence type="ECO:0000313" key="2">
    <source>
        <dbReference type="EMBL" id="MBI1683320.1"/>
    </source>
</evidence>
<proteinExistence type="predicted"/>
<comment type="caution">
    <text evidence="2">The sequence shown here is derived from an EMBL/GenBank/DDBJ whole genome shotgun (WGS) entry which is preliminary data.</text>
</comment>
<dbReference type="InterPro" id="IPR029069">
    <property type="entry name" value="HotDog_dom_sf"/>
</dbReference>
<dbReference type="Pfam" id="PF03061">
    <property type="entry name" value="4HBT"/>
    <property type="match status" value="1"/>
</dbReference>
<dbReference type="Gene3D" id="3.10.129.10">
    <property type="entry name" value="Hotdog Thioesterase"/>
    <property type="match status" value="1"/>
</dbReference>
<dbReference type="SUPFAM" id="SSF54637">
    <property type="entry name" value="Thioesterase/thiol ester dehydrase-isomerase"/>
    <property type="match status" value="1"/>
</dbReference>
<feature type="domain" description="Thioesterase" evidence="1">
    <location>
        <begin position="56"/>
        <end position="127"/>
    </location>
</feature>
<reference evidence="2 3" key="1">
    <citation type="submission" date="2020-11" db="EMBL/GenBank/DDBJ databases">
        <title>genome sequence of strain KACC 18849.</title>
        <authorList>
            <person name="Gao J."/>
            <person name="Zhang X."/>
        </authorList>
    </citation>
    <scope>NUCLEOTIDE SEQUENCE [LARGE SCALE GENOMIC DNA]</scope>
    <source>
        <strain evidence="2 3">KACC 18849</strain>
    </source>
</reference>
<protein>
    <submittedName>
        <fullName evidence="2">PaaI family thioesterase</fullName>
    </submittedName>
</protein>
<dbReference type="RefSeq" id="WP_198575261.1">
    <property type="nucleotide sequence ID" value="NZ_JADWOX010000003.1"/>
</dbReference>
<name>A0ABS0SUJ6_9CAUL</name>
<keyword evidence="3" id="KW-1185">Reference proteome</keyword>
<dbReference type="Proteomes" id="UP000639859">
    <property type="component" value="Unassembled WGS sequence"/>
</dbReference>
<dbReference type="PANTHER" id="PTHR43240:SF3">
    <property type="entry name" value="THIOESTERASE DOMAIN-CONTAINING PROTEIN"/>
    <property type="match status" value="1"/>
</dbReference>
<dbReference type="PANTHER" id="PTHR43240">
    <property type="entry name" value="1,4-DIHYDROXY-2-NAPHTHOYL-COA THIOESTERASE 1"/>
    <property type="match status" value="1"/>
</dbReference>
<dbReference type="CDD" id="cd03443">
    <property type="entry name" value="PaaI_thioesterase"/>
    <property type="match status" value="1"/>
</dbReference>
<sequence length="144" mass="15593">MSEAHVSEAQSRLVAVISAIPYAKFIGMTAELAGDEMTAILPFSPEIVGNPMLPAIHGGVLGAFMEMTALAQLSIAETLKRQPRTIDVSIEYLRSGRPLTTYARAQIKKVGRRIANVHVEAWQEQRAAPIAALRGHFLLTGAED</sequence>
<gene>
    <name evidence="2" type="ORF">I4Q42_06550</name>
</gene>